<evidence type="ECO:0000256" key="1">
    <source>
        <dbReference type="ARBA" id="ARBA00004429"/>
    </source>
</evidence>
<accession>A0A379VZ40</accession>
<keyword evidence="2" id="KW-1003">Cell membrane</keyword>
<comment type="subcellular location">
    <subcellularLocation>
        <location evidence="1">Cell inner membrane</location>
        <topology evidence="1">Multi-pass membrane protein</topology>
    </subcellularLocation>
</comment>
<dbReference type="EMBL" id="UGXR01000001">
    <property type="protein sequence ID" value="SUH11441.1"/>
    <property type="molecule type" value="Genomic_DNA"/>
</dbReference>
<dbReference type="PROSITE" id="PS51257">
    <property type="entry name" value="PROKAR_LIPOPROTEIN"/>
    <property type="match status" value="1"/>
</dbReference>
<dbReference type="SUPFAM" id="SSF103473">
    <property type="entry name" value="MFS general substrate transporter"/>
    <property type="match status" value="1"/>
</dbReference>
<feature type="transmembrane region" description="Helical" evidence="3">
    <location>
        <begin position="20"/>
        <end position="39"/>
    </location>
</feature>
<keyword evidence="2" id="KW-0997">Cell inner membrane</keyword>
<evidence type="ECO:0000256" key="3">
    <source>
        <dbReference type="SAM" id="Phobius"/>
    </source>
</evidence>
<dbReference type="Gene3D" id="1.20.1250.20">
    <property type="entry name" value="MFS general substrate transporter like domains"/>
    <property type="match status" value="1"/>
</dbReference>
<dbReference type="Proteomes" id="UP000254346">
    <property type="component" value="Unassembled WGS sequence"/>
</dbReference>
<proteinExistence type="predicted"/>
<reference evidence="4 5" key="1">
    <citation type="submission" date="2018-06" db="EMBL/GenBank/DDBJ databases">
        <authorList>
            <consortium name="Pathogen Informatics"/>
            <person name="Doyle S."/>
        </authorList>
    </citation>
    <scope>NUCLEOTIDE SEQUENCE [LARGE SCALE GENOMIC DNA]</scope>
    <source>
        <strain evidence="4 5">NCTC8256</strain>
    </source>
</reference>
<dbReference type="AlphaFoldDB" id="A0A379VZ40"/>
<evidence type="ECO:0000313" key="5">
    <source>
        <dbReference type="Proteomes" id="UP000254346"/>
    </source>
</evidence>
<name>A0A379VZ40_SALET</name>
<dbReference type="InterPro" id="IPR036259">
    <property type="entry name" value="MFS_trans_sf"/>
</dbReference>
<keyword evidence="3" id="KW-0812">Transmembrane</keyword>
<keyword evidence="3" id="KW-0472">Membrane</keyword>
<sequence length="81" mass="9119">MKEMQATLPQTFYIKPGKFIWSYLGTFLFMLGGCIENSWLSAWLNTQGFDQAHIGQIFAGYGIVVAITSWLSGVCVDVFWS</sequence>
<protein>
    <submittedName>
        <fullName evidence="4">Permease</fullName>
    </submittedName>
</protein>
<dbReference type="GO" id="GO:0005886">
    <property type="term" value="C:plasma membrane"/>
    <property type="evidence" value="ECO:0007669"/>
    <property type="project" value="UniProtKB-SubCell"/>
</dbReference>
<organism evidence="4 5">
    <name type="scientific">Salmonella enterica I</name>
    <dbReference type="NCBI Taxonomy" id="59201"/>
    <lineage>
        <taxon>Bacteria</taxon>
        <taxon>Pseudomonadati</taxon>
        <taxon>Pseudomonadota</taxon>
        <taxon>Gammaproteobacteria</taxon>
        <taxon>Enterobacterales</taxon>
        <taxon>Enterobacteriaceae</taxon>
        <taxon>Salmonella</taxon>
    </lineage>
</organism>
<evidence type="ECO:0000313" key="4">
    <source>
        <dbReference type="EMBL" id="SUH11441.1"/>
    </source>
</evidence>
<feature type="transmembrane region" description="Helical" evidence="3">
    <location>
        <begin position="59"/>
        <end position="80"/>
    </location>
</feature>
<evidence type="ECO:0000256" key="2">
    <source>
        <dbReference type="ARBA" id="ARBA00022519"/>
    </source>
</evidence>
<keyword evidence="3" id="KW-1133">Transmembrane helix</keyword>
<gene>
    <name evidence="4" type="primary">csbX_3</name>
    <name evidence="4" type="ORF">NCTC8256_05486</name>
</gene>